<dbReference type="OrthoDB" id="9810492at2"/>
<dbReference type="RefSeq" id="WP_135832392.1">
    <property type="nucleotide sequence ID" value="NZ_BMCK01000004.1"/>
</dbReference>
<protein>
    <recommendedName>
        <fullName evidence="6">MFS transporter</fullName>
    </recommendedName>
</protein>
<evidence type="ECO:0000313" key="5">
    <source>
        <dbReference type="Proteomes" id="UP000630594"/>
    </source>
</evidence>
<dbReference type="Proteomes" id="UP000630594">
    <property type="component" value="Unassembled WGS sequence"/>
</dbReference>
<dbReference type="SUPFAM" id="SSF103473">
    <property type="entry name" value="MFS general substrate transporter"/>
    <property type="match status" value="1"/>
</dbReference>
<keyword evidence="1" id="KW-0812">Transmembrane</keyword>
<organism evidence="3 4">
    <name type="scientific">Nocardioides daphniae</name>
    <dbReference type="NCBI Taxonomy" id="402297"/>
    <lineage>
        <taxon>Bacteria</taxon>
        <taxon>Bacillati</taxon>
        <taxon>Actinomycetota</taxon>
        <taxon>Actinomycetes</taxon>
        <taxon>Propionibacteriales</taxon>
        <taxon>Nocardioidaceae</taxon>
        <taxon>Nocardioides</taxon>
    </lineage>
</organism>
<evidence type="ECO:0000313" key="2">
    <source>
        <dbReference type="EMBL" id="GGD25076.1"/>
    </source>
</evidence>
<dbReference type="KEGG" id="ndp:E2C04_09425"/>
<reference evidence="3" key="4">
    <citation type="submission" date="2019-03" db="EMBL/GenBank/DDBJ databases">
        <authorList>
            <person name="Huang Y."/>
        </authorList>
    </citation>
    <scope>NUCLEOTIDE SEQUENCE</scope>
    <source>
        <strain evidence="3">JCM 16608</strain>
    </source>
</reference>
<reference evidence="2" key="2">
    <citation type="journal article" date="2014" name="Int. J. Syst. Evol. Microbiol.">
        <title>Complete genome of a new Firmicutes species belonging to the dominant human colonic microbiota ('Ruminococcus bicirculans') reveals two chromosomes and a selective capacity to utilize plant glucans.</title>
        <authorList>
            <consortium name="NISC Comparative Sequencing Program"/>
            <person name="Wegmann U."/>
            <person name="Louis P."/>
            <person name="Goesmann A."/>
            <person name="Henrissat B."/>
            <person name="Duncan S.H."/>
            <person name="Flint H.J."/>
        </authorList>
    </citation>
    <scope>NUCLEOTIDE SEQUENCE</scope>
    <source>
        <strain evidence="2">CCM 7403</strain>
    </source>
</reference>
<dbReference type="InterPro" id="IPR036259">
    <property type="entry name" value="MFS_trans_sf"/>
</dbReference>
<evidence type="ECO:0000313" key="4">
    <source>
        <dbReference type="Proteomes" id="UP000297025"/>
    </source>
</evidence>
<evidence type="ECO:0000256" key="1">
    <source>
        <dbReference type="SAM" id="Phobius"/>
    </source>
</evidence>
<reference evidence="3 4" key="1">
    <citation type="journal article" date="2008" name="Int. J. Syst. Evol. Microbiol.">
        <title>Nocardioides daphniae sp. nov., isolated from Daphnia cucullata (Crustacea: Cladocera).</title>
        <authorList>
            <person name="Toth E.M."/>
            <person name="Keki Z."/>
            <person name="Homonnay Z.G."/>
            <person name="Borsodi A.K."/>
            <person name="Marialigeti K."/>
            <person name="Schumann P."/>
        </authorList>
    </citation>
    <scope>NUCLEOTIDE SEQUENCE [LARGE SCALE GENOMIC DNA]</scope>
    <source>
        <strain evidence="3 4">JCM 16608</strain>
    </source>
</reference>
<dbReference type="AlphaFoldDB" id="A0A4V1CWI1"/>
<accession>A0A4V1CWI1</accession>
<proteinExistence type="predicted"/>
<dbReference type="EMBL" id="BMCK01000004">
    <property type="protein sequence ID" value="GGD25076.1"/>
    <property type="molecule type" value="Genomic_DNA"/>
</dbReference>
<feature type="transmembrane region" description="Helical" evidence="1">
    <location>
        <begin position="21"/>
        <end position="42"/>
    </location>
</feature>
<reference evidence="2" key="5">
    <citation type="submission" date="2024-05" db="EMBL/GenBank/DDBJ databases">
        <authorList>
            <person name="Sun Q."/>
            <person name="Sedlacek I."/>
        </authorList>
    </citation>
    <scope>NUCLEOTIDE SEQUENCE</scope>
    <source>
        <strain evidence="2">CCM 7403</strain>
    </source>
</reference>
<sequence length="95" mass="9844">MPNMTSANADALPANGRRLGFAVLTFLVTLGGSVGPLLIGIAADIVGLQYAMFMLLPPLFLCIWVALRIRNTYDDAAAKALAIGGGAAMDALVTH</sequence>
<keyword evidence="5" id="KW-1185">Reference proteome</keyword>
<feature type="transmembrane region" description="Helical" evidence="1">
    <location>
        <begin position="48"/>
        <end position="67"/>
    </location>
</feature>
<dbReference type="Proteomes" id="UP000297025">
    <property type="component" value="Chromosome"/>
</dbReference>
<reference evidence="5" key="3">
    <citation type="journal article" date="2019" name="Int. J. Syst. Evol. Microbiol.">
        <title>The Global Catalogue of Microorganisms (GCM) 10K type strain sequencing project: providing services to taxonomists for standard genome sequencing and annotation.</title>
        <authorList>
            <consortium name="The Broad Institute Genomics Platform"/>
            <consortium name="The Broad Institute Genome Sequencing Center for Infectious Disease"/>
            <person name="Wu L."/>
            <person name="Ma J."/>
        </authorList>
    </citation>
    <scope>NUCLEOTIDE SEQUENCE [LARGE SCALE GENOMIC DNA]</scope>
    <source>
        <strain evidence="5">CCM 7403</strain>
    </source>
</reference>
<evidence type="ECO:0000313" key="3">
    <source>
        <dbReference type="EMBL" id="QCC77347.1"/>
    </source>
</evidence>
<name>A0A4V1CWI1_9ACTN</name>
<evidence type="ECO:0008006" key="6">
    <source>
        <dbReference type="Google" id="ProtNLM"/>
    </source>
</evidence>
<gene>
    <name evidence="3" type="ORF">E2C04_09425</name>
    <name evidence="2" type="ORF">GCM10007231_25440</name>
</gene>
<keyword evidence="1" id="KW-0472">Membrane</keyword>
<keyword evidence="1" id="KW-1133">Transmembrane helix</keyword>
<dbReference type="Gene3D" id="1.20.1250.20">
    <property type="entry name" value="MFS general substrate transporter like domains"/>
    <property type="match status" value="1"/>
</dbReference>
<dbReference type="EMBL" id="CP038462">
    <property type="protein sequence ID" value="QCC77347.1"/>
    <property type="molecule type" value="Genomic_DNA"/>
</dbReference>